<comment type="caution">
    <text evidence="1">The sequence shown here is derived from an EMBL/GenBank/DDBJ whole genome shotgun (WGS) entry which is preliminary data.</text>
</comment>
<dbReference type="Proteomes" id="UP001515480">
    <property type="component" value="Unassembled WGS sequence"/>
</dbReference>
<gene>
    <name evidence="1" type="ORF">AB1Y20_001335</name>
</gene>
<sequence length="237" mass="24375">MPVRICAPRVGVQRRERTAERYSMRASLVLAALASASATLTATDFVPYFSYTGSLAVSGTVGPVTTTSTTQTGAYSLSGLDTACSSGAGTAANSCQLKLHVGTTCSSFAGADYYAGVVTSSPWSVTYTSTSGAATGSISVTTGGSEADITGRMFIVYGFDGGAIACAILGAPEELALVSSVARVSKDNCHNIAAIKRGTKTAKAAWDLNGKKVHDKVEALRSLPVLNEYNCKHTFSG</sequence>
<keyword evidence="2" id="KW-1185">Reference proteome</keyword>
<name>A0AB34K7X1_PRYPA</name>
<proteinExistence type="predicted"/>
<evidence type="ECO:0000313" key="1">
    <source>
        <dbReference type="EMBL" id="KAL1530430.1"/>
    </source>
</evidence>
<evidence type="ECO:0000313" key="2">
    <source>
        <dbReference type="Proteomes" id="UP001515480"/>
    </source>
</evidence>
<organism evidence="1 2">
    <name type="scientific">Prymnesium parvum</name>
    <name type="common">Toxic golden alga</name>
    <dbReference type="NCBI Taxonomy" id="97485"/>
    <lineage>
        <taxon>Eukaryota</taxon>
        <taxon>Haptista</taxon>
        <taxon>Haptophyta</taxon>
        <taxon>Prymnesiophyceae</taxon>
        <taxon>Prymnesiales</taxon>
        <taxon>Prymnesiaceae</taxon>
        <taxon>Prymnesium</taxon>
    </lineage>
</organism>
<dbReference type="EMBL" id="JBGBPQ010000001">
    <property type="protein sequence ID" value="KAL1530430.1"/>
    <property type="molecule type" value="Genomic_DNA"/>
</dbReference>
<dbReference type="AlphaFoldDB" id="A0AB34K7X1"/>
<reference evidence="1 2" key="1">
    <citation type="journal article" date="2024" name="Science">
        <title>Giant polyketide synthase enzymes in the biosynthesis of giant marine polyether toxins.</title>
        <authorList>
            <person name="Fallon T.R."/>
            <person name="Shende V.V."/>
            <person name="Wierzbicki I.H."/>
            <person name="Pendleton A.L."/>
            <person name="Watervoot N.F."/>
            <person name="Auber R.P."/>
            <person name="Gonzalez D.J."/>
            <person name="Wisecaver J.H."/>
            <person name="Moore B.S."/>
        </authorList>
    </citation>
    <scope>NUCLEOTIDE SEQUENCE [LARGE SCALE GENOMIC DNA]</scope>
    <source>
        <strain evidence="1 2">12B1</strain>
    </source>
</reference>
<accession>A0AB34K7X1</accession>
<protein>
    <submittedName>
        <fullName evidence="1">Uncharacterized protein</fullName>
    </submittedName>
</protein>